<sequence length="412" mass="47541">MEWCKGDVGVLGENDVRICNFRNLCYSNFYDLYLVDKQFRFDHVVHLTTIAGMTDLFSYFEIPTDHIMMTNHLRLQYKRGKFSMFSRMATSNIAHDIHDVLMPLFYTLMDRNELYQKPSRTIIALFEDMEIESAQELHHLLSKETPITKLQLSFQSDETLTCFEDVTVGLLKTSVWYQWGFQLDPKGPIVDAGVTSQHIRKFTGYVMEHLNLTSHCSGEIYGILFSRKLNRKILNDKELANAVSEKFNIKIVELSMEVNSLSYIIETVSCAKLVMGIHGAMLILAMFLPPSSVLLEMYPYAINPAHLTPYITMALLPGMDIEYVRWRNMNSSASLVSKKGNFFRIDHLSHEEREAILNSTEAPRRPCCKNSELRFRLYHNTIVNISEVLDILSSTSLITSPREHPISNIERR</sequence>
<keyword evidence="10" id="KW-1185">Reference proteome</keyword>
<feature type="domain" description="Glycosyltransferase 61 catalytic" evidence="8">
    <location>
        <begin position="193"/>
        <end position="294"/>
    </location>
</feature>
<protein>
    <submittedName>
        <fullName evidence="9">Protein O-linked-mannose beta-1,4-N-acetylglucosaminyltransferase 2</fullName>
    </submittedName>
</protein>
<dbReference type="InterPro" id="IPR049625">
    <property type="entry name" value="Glyco_transf_61_cat"/>
</dbReference>
<evidence type="ECO:0000256" key="4">
    <source>
        <dbReference type="ARBA" id="ARBA00022692"/>
    </source>
</evidence>
<keyword evidence="2" id="KW-0328">Glycosyltransferase</keyword>
<dbReference type="GO" id="GO:0016020">
    <property type="term" value="C:membrane"/>
    <property type="evidence" value="ECO:0007669"/>
    <property type="project" value="UniProtKB-SubCell"/>
</dbReference>
<accession>A0A9Q0YLF2</accession>
<keyword evidence="6" id="KW-0472">Membrane</keyword>
<dbReference type="GO" id="GO:0097363">
    <property type="term" value="F:protein O-acetylglucosaminyltransferase activity"/>
    <property type="evidence" value="ECO:0007669"/>
    <property type="project" value="TreeGrafter"/>
</dbReference>
<evidence type="ECO:0000313" key="9">
    <source>
        <dbReference type="EMBL" id="KAJ8023591.1"/>
    </source>
</evidence>
<keyword evidence="4" id="KW-0812">Transmembrane</keyword>
<dbReference type="OrthoDB" id="529273at2759"/>
<name>A0A9Q0YLF2_HOLLE</name>
<evidence type="ECO:0000256" key="7">
    <source>
        <dbReference type="ARBA" id="ARBA00023180"/>
    </source>
</evidence>
<evidence type="ECO:0000256" key="3">
    <source>
        <dbReference type="ARBA" id="ARBA00022679"/>
    </source>
</evidence>
<dbReference type="PANTHER" id="PTHR20961:SF38">
    <property type="entry name" value="PROTEIN O-LINKED-MANNOSE BETA-1,4-N-ACETYLGLUCOSAMINYLTRANSFERASE 2"/>
    <property type="match status" value="1"/>
</dbReference>
<dbReference type="InterPro" id="IPR007657">
    <property type="entry name" value="Glycosyltransferase_61"/>
</dbReference>
<dbReference type="GO" id="GO:0035269">
    <property type="term" value="P:protein O-linked glycosylation via mannose"/>
    <property type="evidence" value="ECO:0007669"/>
    <property type="project" value="TreeGrafter"/>
</dbReference>
<comment type="caution">
    <text evidence="9">The sequence shown here is derived from an EMBL/GenBank/DDBJ whole genome shotgun (WGS) entry which is preliminary data.</text>
</comment>
<dbReference type="EMBL" id="JAIZAY010000019">
    <property type="protein sequence ID" value="KAJ8023591.1"/>
    <property type="molecule type" value="Genomic_DNA"/>
</dbReference>
<keyword evidence="7" id="KW-0325">Glycoprotein</keyword>
<dbReference type="Proteomes" id="UP001152320">
    <property type="component" value="Chromosome 19"/>
</dbReference>
<reference evidence="9" key="1">
    <citation type="submission" date="2021-10" db="EMBL/GenBank/DDBJ databases">
        <title>Tropical sea cucumber genome reveals ecological adaptation and Cuvierian tubules defense mechanism.</title>
        <authorList>
            <person name="Chen T."/>
        </authorList>
    </citation>
    <scope>NUCLEOTIDE SEQUENCE</scope>
    <source>
        <strain evidence="9">Nanhai2018</strain>
        <tissue evidence="9">Muscle</tissue>
    </source>
</reference>
<keyword evidence="3" id="KW-0808">Transferase</keyword>
<evidence type="ECO:0000259" key="8">
    <source>
        <dbReference type="Pfam" id="PF04577"/>
    </source>
</evidence>
<dbReference type="GO" id="GO:0005783">
    <property type="term" value="C:endoplasmic reticulum"/>
    <property type="evidence" value="ECO:0007669"/>
    <property type="project" value="TreeGrafter"/>
</dbReference>
<dbReference type="PANTHER" id="PTHR20961">
    <property type="entry name" value="GLYCOSYLTRANSFERASE"/>
    <property type="match status" value="1"/>
</dbReference>
<evidence type="ECO:0000313" key="10">
    <source>
        <dbReference type="Proteomes" id="UP001152320"/>
    </source>
</evidence>
<dbReference type="AlphaFoldDB" id="A0A9Q0YLF2"/>
<evidence type="ECO:0000256" key="6">
    <source>
        <dbReference type="ARBA" id="ARBA00023136"/>
    </source>
</evidence>
<keyword evidence="5" id="KW-1133">Transmembrane helix</keyword>
<evidence type="ECO:0000256" key="5">
    <source>
        <dbReference type="ARBA" id="ARBA00022989"/>
    </source>
</evidence>
<evidence type="ECO:0000256" key="2">
    <source>
        <dbReference type="ARBA" id="ARBA00022676"/>
    </source>
</evidence>
<evidence type="ECO:0000256" key="1">
    <source>
        <dbReference type="ARBA" id="ARBA00004167"/>
    </source>
</evidence>
<proteinExistence type="predicted"/>
<gene>
    <name evidence="9" type="ORF">HOLleu_36073</name>
</gene>
<organism evidence="9 10">
    <name type="scientific">Holothuria leucospilota</name>
    <name type="common">Black long sea cucumber</name>
    <name type="synonym">Mertensiothuria leucospilota</name>
    <dbReference type="NCBI Taxonomy" id="206669"/>
    <lineage>
        <taxon>Eukaryota</taxon>
        <taxon>Metazoa</taxon>
        <taxon>Echinodermata</taxon>
        <taxon>Eleutherozoa</taxon>
        <taxon>Echinozoa</taxon>
        <taxon>Holothuroidea</taxon>
        <taxon>Aspidochirotacea</taxon>
        <taxon>Aspidochirotida</taxon>
        <taxon>Holothuriidae</taxon>
        <taxon>Holothuria</taxon>
    </lineage>
</organism>
<comment type="subcellular location">
    <subcellularLocation>
        <location evidence="1">Membrane</location>
        <topology evidence="1">Single-pass membrane protein</topology>
    </subcellularLocation>
</comment>
<dbReference type="Pfam" id="PF04577">
    <property type="entry name" value="Glyco_transf_61"/>
    <property type="match status" value="1"/>
</dbReference>